<organism evidence="2 3">
    <name type="scientific">Corchorus olitorius</name>
    <dbReference type="NCBI Taxonomy" id="93759"/>
    <lineage>
        <taxon>Eukaryota</taxon>
        <taxon>Viridiplantae</taxon>
        <taxon>Streptophyta</taxon>
        <taxon>Embryophyta</taxon>
        <taxon>Tracheophyta</taxon>
        <taxon>Spermatophyta</taxon>
        <taxon>Magnoliopsida</taxon>
        <taxon>eudicotyledons</taxon>
        <taxon>Gunneridae</taxon>
        <taxon>Pentapetalae</taxon>
        <taxon>rosids</taxon>
        <taxon>malvids</taxon>
        <taxon>Malvales</taxon>
        <taxon>Malvaceae</taxon>
        <taxon>Grewioideae</taxon>
        <taxon>Apeibeae</taxon>
        <taxon>Corchorus</taxon>
    </lineage>
</organism>
<feature type="compositionally biased region" description="Polar residues" evidence="1">
    <location>
        <begin position="29"/>
        <end position="40"/>
    </location>
</feature>
<keyword evidence="3" id="KW-1185">Reference proteome</keyword>
<feature type="region of interest" description="Disordered" evidence="1">
    <location>
        <begin position="12"/>
        <end position="40"/>
    </location>
</feature>
<proteinExistence type="predicted"/>
<sequence length="60" mass="6830">MASFEFNSAALFGNGAGRSHHRTPRMPHTNPSYKSTTLMSSFRRGKCHHVVMPLQREKEN</sequence>
<dbReference type="Proteomes" id="UP000187203">
    <property type="component" value="Unassembled WGS sequence"/>
</dbReference>
<evidence type="ECO:0000256" key="1">
    <source>
        <dbReference type="SAM" id="MobiDB-lite"/>
    </source>
</evidence>
<comment type="caution">
    <text evidence="2">The sequence shown here is derived from an EMBL/GenBank/DDBJ whole genome shotgun (WGS) entry which is preliminary data.</text>
</comment>
<gene>
    <name evidence="2" type="ORF">COLO4_20096</name>
</gene>
<reference evidence="3" key="1">
    <citation type="submission" date="2013-09" db="EMBL/GenBank/DDBJ databases">
        <title>Corchorus olitorius genome sequencing.</title>
        <authorList>
            <person name="Alam M."/>
            <person name="Haque M.S."/>
            <person name="Islam M.S."/>
            <person name="Emdad E.M."/>
            <person name="Islam M.M."/>
            <person name="Ahmed B."/>
            <person name="Halim A."/>
            <person name="Hossen Q.M.M."/>
            <person name="Hossain M.Z."/>
            <person name="Ahmed R."/>
            <person name="Khan M.M."/>
            <person name="Islam R."/>
            <person name="Rashid M.M."/>
            <person name="Khan S.A."/>
            <person name="Rahman M.S."/>
            <person name="Alam M."/>
            <person name="Yahiya A.S."/>
            <person name="Khan M.S."/>
            <person name="Azam M.S."/>
            <person name="Haque T."/>
            <person name="Lashkar M.Z.H."/>
            <person name="Akhand A.I."/>
            <person name="Morshed G."/>
            <person name="Roy S."/>
            <person name="Uddin K.S."/>
            <person name="Rabeya T."/>
            <person name="Hossain A.S."/>
            <person name="Chowdhury A."/>
            <person name="Snigdha A.R."/>
            <person name="Mortoza M.S."/>
            <person name="Matin S.A."/>
            <person name="Hoque S.M.E."/>
            <person name="Islam M.K."/>
            <person name="Roy D.K."/>
            <person name="Haider R."/>
            <person name="Moosa M.M."/>
            <person name="Elias S.M."/>
            <person name="Hasan A.M."/>
            <person name="Jahan S."/>
            <person name="Shafiuddin M."/>
            <person name="Mahmood N."/>
            <person name="Shommy N.S."/>
        </authorList>
    </citation>
    <scope>NUCLEOTIDE SEQUENCE [LARGE SCALE GENOMIC DNA]</scope>
    <source>
        <strain evidence="3">cv. O-4</strain>
    </source>
</reference>
<dbReference type="AlphaFoldDB" id="A0A1R3J1M4"/>
<evidence type="ECO:0000313" key="2">
    <source>
        <dbReference type="EMBL" id="OMO88739.1"/>
    </source>
</evidence>
<dbReference type="EMBL" id="AWUE01017007">
    <property type="protein sequence ID" value="OMO88739.1"/>
    <property type="molecule type" value="Genomic_DNA"/>
</dbReference>
<evidence type="ECO:0000313" key="3">
    <source>
        <dbReference type="Proteomes" id="UP000187203"/>
    </source>
</evidence>
<accession>A0A1R3J1M4</accession>
<protein>
    <submittedName>
        <fullName evidence="2">Uncharacterized protein</fullName>
    </submittedName>
</protein>
<name>A0A1R3J1M4_9ROSI</name>